<reference evidence="1" key="1">
    <citation type="journal article" date="2014" name="Front. Microbiol.">
        <title>High frequency of phylogenetically diverse reductive dehalogenase-homologous genes in deep subseafloor sedimentary metagenomes.</title>
        <authorList>
            <person name="Kawai M."/>
            <person name="Futagami T."/>
            <person name="Toyoda A."/>
            <person name="Takaki Y."/>
            <person name="Nishi S."/>
            <person name="Hori S."/>
            <person name="Arai W."/>
            <person name="Tsubouchi T."/>
            <person name="Morono Y."/>
            <person name="Uchiyama I."/>
            <person name="Ito T."/>
            <person name="Fujiyama A."/>
            <person name="Inagaki F."/>
            <person name="Takami H."/>
        </authorList>
    </citation>
    <scope>NUCLEOTIDE SEQUENCE</scope>
    <source>
        <strain evidence="1">Expedition CK06-06</strain>
    </source>
</reference>
<dbReference type="AlphaFoldDB" id="X1EZ59"/>
<name>X1EZ59_9ZZZZ</name>
<organism evidence="1">
    <name type="scientific">marine sediment metagenome</name>
    <dbReference type="NCBI Taxonomy" id="412755"/>
    <lineage>
        <taxon>unclassified sequences</taxon>
        <taxon>metagenomes</taxon>
        <taxon>ecological metagenomes</taxon>
    </lineage>
</organism>
<feature type="non-terminal residue" evidence="1">
    <location>
        <position position="89"/>
    </location>
</feature>
<proteinExistence type="predicted"/>
<sequence>MGAIARIEEINFPTALKPGELITGEIVLRNVGDETASAEAGLLAVLITTLWDGKEHTSIAYASINPGETFIFDFRAPRGTGTMPEGDAV</sequence>
<evidence type="ECO:0008006" key="2">
    <source>
        <dbReference type="Google" id="ProtNLM"/>
    </source>
</evidence>
<accession>X1EZ59</accession>
<evidence type="ECO:0000313" key="1">
    <source>
        <dbReference type="EMBL" id="GAH13878.1"/>
    </source>
</evidence>
<comment type="caution">
    <text evidence="1">The sequence shown here is derived from an EMBL/GenBank/DDBJ whole genome shotgun (WGS) entry which is preliminary data.</text>
</comment>
<dbReference type="EMBL" id="BART01031392">
    <property type="protein sequence ID" value="GAH13878.1"/>
    <property type="molecule type" value="Genomic_DNA"/>
</dbReference>
<protein>
    <recommendedName>
        <fullName evidence="2">CARDB domain-containing protein</fullName>
    </recommendedName>
</protein>
<gene>
    <name evidence="1" type="ORF">S01H4_54533</name>
</gene>